<dbReference type="GO" id="GO:0016423">
    <property type="term" value="F:tRNA (guanine) methyltransferase activity"/>
    <property type="evidence" value="ECO:0007669"/>
    <property type="project" value="InterPro"/>
</dbReference>
<dbReference type="EMBL" id="JAFCMP010000257">
    <property type="protein sequence ID" value="KAG5182189.1"/>
    <property type="molecule type" value="Genomic_DNA"/>
</dbReference>
<comment type="caution">
    <text evidence="4">The sequence shown here is derived from an EMBL/GenBank/DDBJ whole genome shotgun (WGS) entry which is preliminary data.</text>
</comment>
<accession>A0A835YWF6</accession>
<dbReference type="Proteomes" id="UP000664859">
    <property type="component" value="Unassembled WGS sequence"/>
</dbReference>
<name>A0A835YWF6_9STRA</name>
<evidence type="ECO:0000313" key="4">
    <source>
        <dbReference type="EMBL" id="KAG5182189.1"/>
    </source>
</evidence>
<dbReference type="GO" id="GO:0003723">
    <property type="term" value="F:RNA binding"/>
    <property type="evidence" value="ECO:0007669"/>
    <property type="project" value="InterPro"/>
</dbReference>
<feature type="domain" description="tRNA/rRNA methyltransferase SpoU type" evidence="3">
    <location>
        <begin position="10"/>
        <end position="113"/>
    </location>
</feature>
<dbReference type="InterPro" id="IPR029026">
    <property type="entry name" value="tRNA_m1G_MTases_N"/>
</dbReference>
<organism evidence="4 5">
    <name type="scientific">Tribonema minus</name>
    <dbReference type="NCBI Taxonomy" id="303371"/>
    <lineage>
        <taxon>Eukaryota</taxon>
        <taxon>Sar</taxon>
        <taxon>Stramenopiles</taxon>
        <taxon>Ochrophyta</taxon>
        <taxon>PX clade</taxon>
        <taxon>Xanthophyceae</taxon>
        <taxon>Tribonematales</taxon>
        <taxon>Tribonemataceae</taxon>
        <taxon>Tribonema</taxon>
    </lineage>
</organism>
<dbReference type="InterPro" id="IPR001537">
    <property type="entry name" value="SpoU_MeTrfase"/>
</dbReference>
<dbReference type="PANTHER" id="PTHR12029:SF11">
    <property type="entry name" value="METHYLTRANSFERASE TARBP1-RELATED"/>
    <property type="match status" value="1"/>
</dbReference>
<feature type="non-terminal residue" evidence="4">
    <location>
        <position position="120"/>
    </location>
</feature>
<reference evidence="4" key="1">
    <citation type="submission" date="2021-02" db="EMBL/GenBank/DDBJ databases">
        <title>First Annotated Genome of the Yellow-green Alga Tribonema minus.</title>
        <authorList>
            <person name="Mahan K.M."/>
        </authorList>
    </citation>
    <scope>NUCLEOTIDE SEQUENCE</scope>
    <source>
        <strain evidence="4">UTEX B ZZ1240</strain>
    </source>
</reference>
<dbReference type="CDD" id="cd18091">
    <property type="entry name" value="SpoU-like_TRM3-like"/>
    <property type="match status" value="1"/>
</dbReference>
<dbReference type="InterPro" id="IPR044748">
    <property type="entry name" value="Trm3/TARBP1_C"/>
</dbReference>
<dbReference type="OrthoDB" id="241340at2759"/>
<feature type="non-terminal residue" evidence="4">
    <location>
        <position position="1"/>
    </location>
</feature>
<dbReference type="AlphaFoldDB" id="A0A835YWF6"/>
<sequence>VPSLAVLQRNDFAALSMTAAQWLPIEEVKPEDTRDYLRAAKRDGYCVVALEQTPSSQCLSAFSFPAKTLLLLGDEKRGVPAPLLAEATVCVQIPQRGVLRSLNAHVSGAIAMWEYCRQRM</sequence>
<dbReference type="PANTHER" id="PTHR12029">
    <property type="entry name" value="RNA METHYLTRANSFERASE"/>
    <property type="match status" value="1"/>
</dbReference>
<dbReference type="Gene3D" id="3.40.1280.10">
    <property type="match status" value="1"/>
</dbReference>
<keyword evidence="5" id="KW-1185">Reference proteome</keyword>
<evidence type="ECO:0000259" key="3">
    <source>
        <dbReference type="Pfam" id="PF00588"/>
    </source>
</evidence>
<keyword evidence="1 4" id="KW-0489">Methyltransferase</keyword>
<dbReference type="Pfam" id="PF00588">
    <property type="entry name" value="SpoU_methylase"/>
    <property type="match status" value="1"/>
</dbReference>
<evidence type="ECO:0000256" key="2">
    <source>
        <dbReference type="ARBA" id="ARBA00022679"/>
    </source>
</evidence>
<evidence type="ECO:0000256" key="1">
    <source>
        <dbReference type="ARBA" id="ARBA00022603"/>
    </source>
</evidence>
<dbReference type="InterPro" id="IPR045330">
    <property type="entry name" value="TRM3/TARBP1"/>
</dbReference>
<protein>
    <submittedName>
        <fullName evidence="4">Alpha/beta knot methyltransferase</fullName>
    </submittedName>
</protein>
<evidence type="ECO:0000313" key="5">
    <source>
        <dbReference type="Proteomes" id="UP000664859"/>
    </source>
</evidence>
<dbReference type="InterPro" id="IPR029028">
    <property type="entry name" value="Alpha/beta_knot_MTases"/>
</dbReference>
<gene>
    <name evidence="4" type="ORF">JKP88DRAFT_141336</name>
</gene>
<keyword evidence="2 4" id="KW-0808">Transferase</keyword>
<dbReference type="SUPFAM" id="SSF75217">
    <property type="entry name" value="alpha/beta knot"/>
    <property type="match status" value="1"/>
</dbReference>
<dbReference type="GO" id="GO:0030488">
    <property type="term" value="P:tRNA methylation"/>
    <property type="evidence" value="ECO:0007669"/>
    <property type="project" value="InterPro"/>
</dbReference>
<proteinExistence type="predicted"/>